<dbReference type="Pfam" id="PF21818">
    <property type="entry name" value="DUF6884"/>
    <property type="match status" value="1"/>
</dbReference>
<dbReference type="Proteomes" id="UP000245624">
    <property type="component" value="Unassembled WGS sequence"/>
</dbReference>
<comment type="caution">
    <text evidence="2">The sequence shown here is derived from an EMBL/GenBank/DDBJ whole genome shotgun (WGS) entry which is preliminary data.</text>
</comment>
<feature type="domain" description="DUF6884" evidence="1">
    <location>
        <begin position="6"/>
        <end position="141"/>
    </location>
</feature>
<dbReference type="InterPro" id="IPR049251">
    <property type="entry name" value="DUF6884"/>
</dbReference>
<evidence type="ECO:0000313" key="2">
    <source>
        <dbReference type="EMBL" id="PWU69030.1"/>
    </source>
</evidence>
<dbReference type="RefSeq" id="WP_054788620.1">
    <property type="nucleotide sequence ID" value="NZ_QGTD01000008.1"/>
</dbReference>
<proteinExistence type="predicted"/>
<dbReference type="OrthoDB" id="2364857at2"/>
<name>A0A317L1Y8_9BACI</name>
<organism evidence="2 3">
    <name type="scientific">Gracilibacillus dipsosauri</name>
    <dbReference type="NCBI Taxonomy" id="178340"/>
    <lineage>
        <taxon>Bacteria</taxon>
        <taxon>Bacillati</taxon>
        <taxon>Bacillota</taxon>
        <taxon>Bacilli</taxon>
        <taxon>Bacillales</taxon>
        <taxon>Bacillaceae</taxon>
        <taxon>Gracilibacillus</taxon>
    </lineage>
</organism>
<protein>
    <recommendedName>
        <fullName evidence="1">DUF6884 domain-containing protein</fullName>
    </recommendedName>
</protein>
<accession>A0A317L1Y8</accession>
<evidence type="ECO:0000259" key="1">
    <source>
        <dbReference type="Pfam" id="PF21818"/>
    </source>
</evidence>
<gene>
    <name evidence="2" type="ORF">DLJ74_11510</name>
</gene>
<dbReference type="EMBL" id="QGTD01000008">
    <property type="protein sequence ID" value="PWU69030.1"/>
    <property type="molecule type" value="Genomic_DNA"/>
</dbReference>
<dbReference type="AlphaFoldDB" id="A0A317L1Y8"/>
<keyword evidence="3" id="KW-1185">Reference proteome</keyword>
<sequence>MDALCIIPCGKRKIWDKHPNLGAIMAENAYIGTFHNLCMRYAKRHFDCWVTLSAKHGFLLPTDMVPGNYDLTFHLNHRSVVSVDTLKEQLKRKGLENYQHIVVLTGKKYQPIINQAFSYANKIEFPLLGTRGIGEMQKLLKDSLDNKQILHTEME</sequence>
<evidence type="ECO:0000313" key="3">
    <source>
        <dbReference type="Proteomes" id="UP000245624"/>
    </source>
</evidence>
<reference evidence="2 3" key="1">
    <citation type="submission" date="2018-05" db="EMBL/GenBank/DDBJ databases">
        <title>Genomic analysis of Gracilibacillus dipsosauri DD1 reveals novel features of a salt-tolerant amylase.</title>
        <authorList>
            <person name="Deutch C.E."/>
            <person name="Yang S."/>
        </authorList>
    </citation>
    <scope>NUCLEOTIDE SEQUENCE [LARGE SCALE GENOMIC DNA]</scope>
    <source>
        <strain evidence="2 3">DD1</strain>
    </source>
</reference>